<name>A0A0K2T6L9_LEPSM</name>
<evidence type="ECO:0000313" key="1">
    <source>
        <dbReference type="EMBL" id="CDW21096.1"/>
    </source>
</evidence>
<organism evidence="1">
    <name type="scientific">Lepeophtheirus salmonis</name>
    <name type="common">Salmon louse</name>
    <name type="synonym">Caligus salmonis</name>
    <dbReference type="NCBI Taxonomy" id="72036"/>
    <lineage>
        <taxon>Eukaryota</taxon>
        <taxon>Metazoa</taxon>
        <taxon>Ecdysozoa</taxon>
        <taxon>Arthropoda</taxon>
        <taxon>Crustacea</taxon>
        <taxon>Multicrustacea</taxon>
        <taxon>Hexanauplia</taxon>
        <taxon>Copepoda</taxon>
        <taxon>Siphonostomatoida</taxon>
        <taxon>Caligidae</taxon>
        <taxon>Lepeophtheirus</taxon>
    </lineage>
</organism>
<dbReference type="EMBL" id="HACA01003735">
    <property type="protein sequence ID" value="CDW21096.1"/>
    <property type="molecule type" value="Transcribed_RNA"/>
</dbReference>
<accession>A0A0K2T6L9</accession>
<proteinExistence type="predicted"/>
<sequence>MLTQAATTSRRTQQFNHLRQHLEFGLLMEESVLSREELGDKLTKKILPSDFILVTKLRVAFLKLSHDEKLGPN</sequence>
<protein>
    <submittedName>
        <fullName evidence="1">Uncharacterized protein</fullName>
    </submittedName>
</protein>
<reference evidence="1" key="1">
    <citation type="submission" date="2014-05" db="EMBL/GenBank/DDBJ databases">
        <authorList>
            <person name="Chronopoulou M."/>
        </authorList>
    </citation>
    <scope>NUCLEOTIDE SEQUENCE</scope>
    <source>
        <tissue evidence="1">Whole organism</tissue>
    </source>
</reference>
<dbReference type="AlphaFoldDB" id="A0A0K2T6L9"/>